<proteinExistence type="inferred from homology"/>
<feature type="domain" description="PIN" evidence="7">
    <location>
        <begin position="3"/>
        <end position="120"/>
    </location>
</feature>
<dbReference type="CDD" id="cd09873">
    <property type="entry name" value="PIN_Pae0151-like"/>
    <property type="match status" value="1"/>
</dbReference>
<dbReference type="GO" id="GO:0016787">
    <property type="term" value="F:hydrolase activity"/>
    <property type="evidence" value="ECO:0007669"/>
    <property type="project" value="UniProtKB-KW"/>
</dbReference>
<dbReference type="AlphaFoldDB" id="A0A1H9DLX8"/>
<dbReference type="EC" id="3.1.-.-" evidence="6"/>
<dbReference type="OrthoDB" id="370171at2"/>
<dbReference type="InterPro" id="IPR002716">
    <property type="entry name" value="PIN_dom"/>
</dbReference>
<dbReference type="InterPro" id="IPR029060">
    <property type="entry name" value="PIN-like_dom_sf"/>
</dbReference>
<keyword evidence="4 6" id="KW-0378">Hydrolase</keyword>
<evidence type="ECO:0000313" key="9">
    <source>
        <dbReference type="Proteomes" id="UP000199496"/>
    </source>
</evidence>
<keyword evidence="5 6" id="KW-0460">Magnesium</keyword>
<gene>
    <name evidence="6" type="primary">vapC</name>
    <name evidence="8" type="ORF">SAMN05421693_1185</name>
</gene>
<keyword evidence="2 6" id="KW-0540">Nuclease</keyword>
<evidence type="ECO:0000313" key="8">
    <source>
        <dbReference type="EMBL" id="SEQ13708.1"/>
    </source>
</evidence>
<sequence>MDIIADTNIFLAVALNEPERDRIISLTIDASALAPEILPYEIGNALSAMVKRRQLTRPEALEAEKAIGRIPVRLMSVDIHSSLQIALEQEIYAYDAYFLRCAQELSCPLLTLDRRMKQVATELGIRVLE</sequence>
<dbReference type="PANTHER" id="PTHR35901">
    <property type="entry name" value="RIBONUCLEASE VAPC3"/>
    <property type="match status" value="1"/>
</dbReference>
<dbReference type="Pfam" id="PF01850">
    <property type="entry name" value="PIN"/>
    <property type="match status" value="1"/>
</dbReference>
<evidence type="ECO:0000256" key="3">
    <source>
        <dbReference type="ARBA" id="ARBA00022723"/>
    </source>
</evidence>
<comment type="similarity">
    <text evidence="6">Belongs to the PINc/VapC protein family.</text>
</comment>
<dbReference type="Gene3D" id="3.40.50.1010">
    <property type="entry name" value="5'-nuclease"/>
    <property type="match status" value="1"/>
</dbReference>
<keyword evidence="9" id="KW-1185">Reference proteome</keyword>
<organism evidence="8 9">
    <name type="scientific">Ectothiorhodospira magna</name>
    <dbReference type="NCBI Taxonomy" id="867345"/>
    <lineage>
        <taxon>Bacteria</taxon>
        <taxon>Pseudomonadati</taxon>
        <taxon>Pseudomonadota</taxon>
        <taxon>Gammaproteobacteria</taxon>
        <taxon>Chromatiales</taxon>
        <taxon>Ectothiorhodospiraceae</taxon>
        <taxon>Ectothiorhodospira</taxon>
    </lineage>
</organism>
<dbReference type="RefSeq" id="WP_090207285.1">
    <property type="nucleotide sequence ID" value="NZ_FOFO01000018.1"/>
</dbReference>
<dbReference type="Proteomes" id="UP000199496">
    <property type="component" value="Unassembled WGS sequence"/>
</dbReference>
<evidence type="ECO:0000256" key="2">
    <source>
        <dbReference type="ARBA" id="ARBA00022722"/>
    </source>
</evidence>
<evidence type="ECO:0000256" key="1">
    <source>
        <dbReference type="ARBA" id="ARBA00022649"/>
    </source>
</evidence>
<evidence type="ECO:0000256" key="4">
    <source>
        <dbReference type="ARBA" id="ARBA00022801"/>
    </source>
</evidence>
<dbReference type="InterPro" id="IPR022907">
    <property type="entry name" value="VapC_family"/>
</dbReference>
<accession>A0A1H9DLX8</accession>
<keyword evidence="6" id="KW-0800">Toxin</keyword>
<evidence type="ECO:0000259" key="7">
    <source>
        <dbReference type="Pfam" id="PF01850"/>
    </source>
</evidence>
<comment type="cofactor">
    <cofactor evidence="6">
        <name>Mg(2+)</name>
        <dbReference type="ChEBI" id="CHEBI:18420"/>
    </cofactor>
</comment>
<dbReference type="STRING" id="867345.SAMN05421693_1185"/>
<dbReference type="GO" id="GO:0004540">
    <property type="term" value="F:RNA nuclease activity"/>
    <property type="evidence" value="ECO:0007669"/>
    <property type="project" value="InterPro"/>
</dbReference>
<dbReference type="InterPro" id="IPR051619">
    <property type="entry name" value="TypeII_TA_RNase_PINc/VapC"/>
</dbReference>
<dbReference type="HAMAP" id="MF_00265">
    <property type="entry name" value="VapC_Nob1"/>
    <property type="match status" value="1"/>
</dbReference>
<dbReference type="GO" id="GO:0000287">
    <property type="term" value="F:magnesium ion binding"/>
    <property type="evidence" value="ECO:0007669"/>
    <property type="project" value="UniProtKB-UniRule"/>
</dbReference>
<reference evidence="8 9" key="1">
    <citation type="submission" date="2016-10" db="EMBL/GenBank/DDBJ databases">
        <authorList>
            <person name="de Groot N.N."/>
        </authorList>
    </citation>
    <scope>NUCLEOTIDE SEQUENCE [LARGE SCALE GENOMIC DNA]</scope>
    <source>
        <strain evidence="8 9">B7-7</strain>
    </source>
</reference>
<name>A0A1H9DLX8_9GAMM</name>
<dbReference type="SUPFAM" id="SSF88723">
    <property type="entry name" value="PIN domain-like"/>
    <property type="match status" value="1"/>
</dbReference>
<protein>
    <recommendedName>
        <fullName evidence="6">Ribonuclease VapC</fullName>
        <shortName evidence="6">RNase VapC</shortName>
        <ecNumber evidence="6">3.1.-.-</ecNumber>
    </recommendedName>
    <alternativeName>
        <fullName evidence="6">Toxin VapC</fullName>
    </alternativeName>
</protein>
<feature type="binding site" evidence="6">
    <location>
        <position position="95"/>
    </location>
    <ligand>
        <name>Mg(2+)</name>
        <dbReference type="ChEBI" id="CHEBI:18420"/>
    </ligand>
</feature>
<dbReference type="PANTHER" id="PTHR35901:SF1">
    <property type="entry name" value="EXONUCLEASE VAPC9"/>
    <property type="match status" value="1"/>
</dbReference>
<keyword evidence="3 6" id="KW-0479">Metal-binding</keyword>
<evidence type="ECO:0000256" key="5">
    <source>
        <dbReference type="ARBA" id="ARBA00022842"/>
    </source>
</evidence>
<comment type="function">
    <text evidence="6">Toxic component of a toxin-antitoxin (TA) system. An RNase.</text>
</comment>
<dbReference type="InterPro" id="IPR044153">
    <property type="entry name" value="PIN_Pae0151-like"/>
</dbReference>
<feature type="binding site" evidence="6">
    <location>
        <position position="6"/>
    </location>
    <ligand>
        <name>Mg(2+)</name>
        <dbReference type="ChEBI" id="CHEBI:18420"/>
    </ligand>
</feature>
<dbReference type="EMBL" id="FOFO01000018">
    <property type="protein sequence ID" value="SEQ13708.1"/>
    <property type="molecule type" value="Genomic_DNA"/>
</dbReference>
<evidence type="ECO:0000256" key="6">
    <source>
        <dbReference type="HAMAP-Rule" id="MF_00265"/>
    </source>
</evidence>
<keyword evidence="1 6" id="KW-1277">Toxin-antitoxin system</keyword>
<dbReference type="GO" id="GO:0090729">
    <property type="term" value="F:toxin activity"/>
    <property type="evidence" value="ECO:0007669"/>
    <property type="project" value="UniProtKB-KW"/>
</dbReference>